<feature type="region of interest" description="Disordered" evidence="1">
    <location>
        <begin position="18"/>
        <end position="53"/>
    </location>
</feature>
<dbReference type="GO" id="GO:0035556">
    <property type="term" value="P:intracellular signal transduction"/>
    <property type="evidence" value="ECO:0007669"/>
    <property type="project" value="InterPro"/>
</dbReference>
<dbReference type="EMBL" id="KF900775">
    <property type="protein sequence ID" value="AIF06607.1"/>
    <property type="molecule type" value="Genomic_DNA"/>
</dbReference>
<organism evidence="3">
    <name type="scientific">uncultured marine thaumarchaeote KM3_193_D11</name>
    <dbReference type="NCBI Taxonomy" id="1456082"/>
    <lineage>
        <taxon>Archaea</taxon>
        <taxon>Nitrososphaerota</taxon>
        <taxon>environmental samples</taxon>
    </lineage>
</organism>
<sequence length="299" mass="33778">MNDDEITDEIDRKYKKLLDAASGVESTSDEPSNDSSEEKNSKKVTDESTSASNVVDMMLGKQSEKTIDSETMIQETQKRIWKSLKHGIEYDATVDRSDAFLRQHVNEKLHMVVLFVDLVGSTNISLTLPEEKVAIIISSFAQEMALAIRQHNGYVLKFVGDAVIGYFLHTSVLLAADNAVSCAQRMIQIMNQGVNPILNNYDYPDLLLHIGLDYGDNMIVRYGSDKEKSHVDILGPTMNIAAKIQSMAKPQQILIGQDVYEKIHPTIQQKFKKEEWSQTEWKYNHRKTGKPYIVYSLSG</sequence>
<feature type="compositionally biased region" description="Basic and acidic residues" evidence="1">
    <location>
        <begin position="36"/>
        <end position="46"/>
    </location>
</feature>
<name>A0A075GWF4_9ARCH</name>
<dbReference type="InterPro" id="IPR001054">
    <property type="entry name" value="A/G_cyclase"/>
</dbReference>
<dbReference type="SMART" id="SM00044">
    <property type="entry name" value="CYCc"/>
    <property type="match status" value="1"/>
</dbReference>
<dbReference type="SUPFAM" id="SSF55073">
    <property type="entry name" value="Nucleotide cyclase"/>
    <property type="match status" value="1"/>
</dbReference>
<dbReference type="PANTHER" id="PTHR43081">
    <property type="entry name" value="ADENYLATE CYCLASE, TERMINAL-DIFFERENTIATION SPECIFIC-RELATED"/>
    <property type="match status" value="1"/>
</dbReference>
<evidence type="ECO:0000259" key="2">
    <source>
        <dbReference type="PROSITE" id="PS50125"/>
    </source>
</evidence>
<dbReference type="InterPro" id="IPR050697">
    <property type="entry name" value="Adenylyl/Guanylyl_Cyclase_3/4"/>
</dbReference>
<dbReference type="PANTHER" id="PTHR43081:SF1">
    <property type="entry name" value="ADENYLATE CYCLASE, TERMINAL-DIFFERENTIATION SPECIFIC"/>
    <property type="match status" value="1"/>
</dbReference>
<dbReference type="InterPro" id="IPR029787">
    <property type="entry name" value="Nucleotide_cyclase"/>
</dbReference>
<feature type="domain" description="Guanylate cyclase" evidence="2">
    <location>
        <begin position="112"/>
        <end position="245"/>
    </location>
</feature>
<dbReference type="AlphaFoldDB" id="A0A075GWF4"/>
<dbReference type="PROSITE" id="PS50125">
    <property type="entry name" value="GUANYLATE_CYCLASE_2"/>
    <property type="match status" value="1"/>
</dbReference>
<dbReference type="CDD" id="cd07302">
    <property type="entry name" value="CHD"/>
    <property type="match status" value="1"/>
</dbReference>
<evidence type="ECO:0000256" key="1">
    <source>
        <dbReference type="SAM" id="MobiDB-lite"/>
    </source>
</evidence>
<protein>
    <submittedName>
        <fullName evidence="3">Adenylate/guanylate cyclase</fullName>
    </submittedName>
</protein>
<dbReference type="Gene3D" id="3.30.70.1230">
    <property type="entry name" value="Nucleotide cyclase"/>
    <property type="match status" value="1"/>
</dbReference>
<dbReference type="Pfam" id="PF00211">
    <property type="entry name" value="Guanylate_cyc"/>
    <property type="match status" value="1"/>
</dbReference>
<dbReference type="GO" id="GO:0009190">
    <property type="term" value="P:cyclic nucleotide biosynthetic process"/>
    <property type="evidence" value="ECO:0007669"/>
    <property type="project" value="InterPro"/>
</dbReference>
<reference evidence="3" key="1">
    <citation type="journal article" date="2014" name="Genome Biol. Evol.">
        <title>Pangenome evidence for extensive interdomain horizontal transfer affecting lineage core and shell genes in uncultured planktonic thaumarchaeota and euryarchaeota.</title>
        <authorList>
            <person name="Deschamps P."/>
            <person name="Zivanovic Y."/>
            <person name="Moreira D."/>
            <person name="Rodriguez-Valera F."/>
            <person name="Lopez-Garcia P."/>
        </authorList>
    </citation>
    <scope>NUCLEOTIDE SEQUENCE</scope>
</reference>
<accession>A0A075GWF4</accession>
<proteinExistence type="predicted"/>
<evidence type="ECO:0000313" key="3">
    <source>
        <dbReference type="EMBL" id="AIF06607.1"/>
    </source>
</evidence>